<sequence>MSCKPLLPLFMMLSLSACDDDNTIDDLVEDSSLDVFTPDSINVEPQSISVLTNRARQASAAYNSKDHHFVIVWNEVHYETTPESETIELRRVNYDGSIGESIVLDNVDDGTDLADAAISYNSNDNTFLVAWEKPMPNGNDEYSDKLQLALLDGQGSIINKSLLDIGCRHGDASIAYNSAENKWLMAWKHRGDGIEFCSPDPSPEGIYVQYIKSDGSLENSATLIRGEFDAQALGEPETDNLTGSQLEYNSEDNQFLVAWQHTYQTAESDSPTLMSFFYGLEAQIINADLSSVDDIIIIDSDGGENINIEENEGRTFDTPEELSLAYNPEVNVYGISYRTNDMTTFDIDGKSISQINARILSANGELSERIVLAQTVENSIVYDDTAVDEPSIAYNPSTTDFFLTWQQSLASEILSSYDYDIYSSHLESDGTFTPPVALSNQAGINEMKADDIHEDIVCNIYVCLVLWQEIGNLEVTRGDDDYTRSINFKFLDNLN</sequence>
<gene>
    <name evidence="1" type="ORF">VSU01S_34330</name>
</gene>
<name>A0A511QUZ1_9VIBR</name>
<evidence type="ECO:0008006" key="3">
    <source>
        <dbReference type="Google" id="ProtNLM"/>
    </source>
</evidence>
<comment type="caution">
    <text evidence="1">The sequence shown here is derived from an EMBL/GenBank/DDBJ whole genome shotgun (WGS) entry which is preliminary data.</text>
</comment>
<evidence type="ECO:0000313" key="2">
    <source>
        <dbReference type="Proteomes" id="UP000321113"/>
    </source>
</evidence>
<organism evidence="1 2">
    <name type="scientific">Vibrio superstes NBRC 103154</name>
    <dbReference type="NCBI Taxonomy" id="1219062"/>
    <lineage>
        <taxon>Bacteria</taxon>
        <taxon>Pseudomonadati</taxon>
        <taxon>Pseudomonadota</taxon>
        <taxon>Gammaproteobacteria</taxon>
        <taxon>Vibrionales</taxon>
        <taxon>Vibrionaceae</taxon>
        <taxon>Vibrio</taxon>
    </lineage>
</organism>
<keyword evidence="2" id="KW-1185">Reference proteome</keyword>
<dbReference type="RefSeq" id="WP_147094858.1">
    <property type="nucleotide sequence ID" value="NZ_BJXK01000018.1"/>
</dbReference>
<dbReference type="Proteomes" id="UP000321113">
    <property type="component" value="Unassembled WGS sequence"/>
</dbReference>
<proteinExistence type="predicted"/>
<dbReference type="PROSITE" id="PS51257">
    <property type="entry name" value="PROKAR_LIPOPROTEIN"/>
    <property type="match status" value="1"/>
</dbReference>
<dbReference type="AlphaFoldDB" id="A0A511QUZ1"/>
<protein>
    <recommendedName>
        <fullName evidence="3">Lipoprotein</fullName>
    </recommendedName>
</protein>
<reference evidence="1 2" key="1">
    <citation type="submission" date="2019-07" db="EMBL/GenBank/DDBJ databases">
        <title>Whole genome shotgun sequence of Vibrio superstes NBRC 103154.</title>
        <authorList>
            <person name="Hosoyama A."/>
            <person name="Uohara A."/>
            <person name="Ohji S."/>
            <person name="Ichikawa N."/>
        </authorList>
    </citation>
    <scope>NUCLEOTIDE SEQUENCE [LARGE SCALE GENOMIC DNA]</scope>
    <source>
        <strain evidence="1 2">NBRC 103154</strain>
    </source>
</reference>
<evidence type="ECO:0000313" key="1">
    <source>
        <dbReference type="EMBL" id="GEM81188.1"/>
    </source>
</evidence>
<dbReference type="EMBL" id="BJXK01000018">
    <property type="protein sequence ID" value="GEM81188.1"/>
    <property type="molecule type" value="Genomic_DNA"/>
</dbReference>
<accession>A0A511QUZ1</accession>